<dbReference type="SUPFAM" id="SSF52540">
    <property type="entry name" value="P-loop containing nucleoside triphosphate hydrolases"/>
    <property type="match status" value="1"/>
</dbReference>
<dbReference type="InterPro" id="IPR027417">
    <property type="entry name" value="P-loop_NTPase"/>
</dbReference>
<proteinExistence type="predicted"/>
<dbReference type="Pfam" id="PF05707">
    <property type="entry name" value="Zot"/>
    <property type="match status" value="1"/>
</dbReference>
<dbReference type="Proteomes" id="UP000675880">
    <property type="component" value="Unassembled WGS sequence"/>
</dbReference>
<sequence length="335" mass="36550">MIELYEGVPGSGKSYHAICEKFLPWVRQGRRLYISVDGIYLDRLALFTGIDLETLEQQITIWKDSVEVLQAFPHVEPGSAVIIDEAQTVFRSMQKVEPGLLRWLETHRHYGVDILLMSQDFRQMSQGVTRLIEATVKFRKLAFVGLSKKYQGKVRGNPEDHETIRAFVGTYSPAIYAYYSSYASAAIQEEKRSHTIFKSARIAIGIAAGLFAIGLMAWRPWSSLNSTKGISSAGLSGTATLPPSSAASAPGSFVNPFGASVPSAATLVPPKRTVRILGGAGSSANRQGWRYLLDSGEILTAAQITGRYGLMVSEVYEDGAMRVIGEGVFYGPAGD</sequence>
<reference evidence="2 3" key="1">
    <citation type="submission" date="2021-02" db="EMBL/GenBank/DDBJ databases">
        <authorList>
            <person name="Han P."/>
        </authorList>
    </citation>
    <scope>NUCLEOTIDE SEQUENCE [LARGE SCALE GENOMIC DNA]</scope>
    <source>
        <strain evidence="2">Candidatus Nitrospira sp. ZN2</strain>
    </source>
</reference>
<comment type="caution">
    <text evidence="2">The sequence shown here is derived from an EMBL/GenBank/DDBJ whole genome shotgun (WGS) entry which is preliminary data.</text>
</comment>
<organism evidence="2 3">
    <name type="scientific">Nitrospira defluvii</name>
    <dbReference type="NCBI Taxonomy" id="330214"/>
    <lineage>
        <taxon>Bacteria</taxon>
        <taxon>Pseudomonadati</taxon>
        <taxon>Nitrospirota</taxon>
        <taxon>Nitrospiria</taxon>
        <taxon>Nitrospirales</taxon>
        <taxon>Nitrospiraceae</taxon>
        <taxon>Nitrospira</taxon>
    </lineage>
</organism>
<dbReference type="RefSeq" id="WP_213042476.1">
    <property type="nucleotide sequence ID" value="NZ_CAJNBJ010000016.1"/>
</dbReference>
<dbReference type="InterPro" id="IPR008900">
    <property type="entry name" value="Zot_N"/>
</dbReference>
<accession>A0ABM8RHN4</accession>
<gene>
    <name evidence="2" type="ORF">NSPZN2_30299</name>
</gene>
<dbReference type="Gene3D" id="3.40.50.300">
    <property type="entry name" value="P-loop containing nucleotide triphosphate hydrolases"/>
    <property type="match status" value="1"/>
</dbReference>
<feature type="domain" description="Zona occludens toxin N-terminal" evidence="1">
    <location>
        <begin position="1"/>
        <end position="184"/>
    </location>
</feature>
<name>A0ABM8RHN4_9BACT</name>
<dbReference type="EMBL" id="CAJNBJ010000016">
    <property type="protein sequence ID" value="CAE6753707.1"/>
    <property type="molecule type" value="Genomic_DNA"/>
</dbReference>
<evidence type="ECO:0000313" key="2">
    <source>
        <dbReference type="EMBL" id="CAE6753707.1"/>
    </source>
</evidence>
<protein>
    <submittedName>
        <fullName evidence="2">Zot domain-containing protein</fullName>
    </submittedName>
</protein>
<keyword evidence="3" id="KW-1185">Reference proteome</keyword>
<evidence type="ECO:0000313" key="3">
    <source>
        <dbReference type="Proteomes" id="UP000675880"/>
    </source>
</evidence>
<evidence type="ECO:0000259" key="1">
    <source>
        <dbReference type="Pfam" id="PF05707"/>
    </source>
</evidence>